<dbReference type="KEGG" id="rte:GSU10_00975"/>
<dbReference type="RefSeq" id="WP_068210327.1">
    <property type="nucleotide sequence ID" value="NZ_CP047186.1"/>
</dbReference>
<keyword evidence="3" id="KW-0645">Protease</keyword>
<dbReference type="EC" id="3.4.-.-" evidence="3"/>
<dbReference type="Proteomes" id="UP000465031">
    <property type="component" value="Chromosome"/>
</dbReference>
<evidence type="ECO:0000256" key="1">
    <source>
        <dbReference type="ARBA" id="ARBA00038473"/>
    </source>
</evidence>
<evidence type="ECO:0000313" key="3">
    <source>
        <dbReference type="EMBL" id="KZX21375.1"/>
    </source>
</evidence>
<gene>
    <name evidence="3" type="primary">ampH</name>
    <name evidence="3" type="ORF">ACH61_01517</name>
    <name evidence="4" type="ORF">GSU10_00975</name>
</gene>
<protein>
    <submittedName>
        <fullName evidence="3">D-alanyl-D-alanine-carboxypeptidase/endopeptidase AmpH</fullName>
        <ecNumber evidence="3">3.4.-.-</ecNumber>
    </submittedName>
    <submittedName>
        <fullName evidence="4">Serine hydrolase</fullName>
    </submittedName>
</protein>
<keyword evidence="3" id="KW-0121">Carboxypeptidase</keyword>
<dbReference type="PATRIC" id="fig|1671680.3.peg.1612"/>
<reference evidence="3 5" key="1">
    <citation type="submission" date="2015-08" db="EMBL/GenBank/DDBJ databases">
        <title>Draft Genome Sequence of Rathayibacter sp. Strain VKM Ac-2596 Isolated from Leaf Gall Induced by Plant-Parasitic Nematodes.</title>
        <authorList>
            <person name="Vasilenko O.V."/>
            <person name="Starodumova I.P."/>
            <person name="Tarlachkov S.V."/>
            <person name="Dorofeeva L.V."/>
            <person name="Evtushenko L.I."/>
        </authorList>
    </citation>
    <scope>NUCLEOTIDE SEQUENCE [LARGE SCALE GENOMIC DNA]</scope>
    <source>
        <strain evidence="3 5">VKM Ac-2596</strain>
    </source>
</reference>
<reference evidence="6" key="3">
    <citation type="submission" date="2019-12" db="EMBL/GenBank/DDBJ databases">
        <title>Complete and draft genome sequences of new strains and members of some known species of the genus Rathayibacter isolated from plants.</title>
        <authorList>
            <person name="Tarlachkov S.V."/>
            <person name="Starodumova I.P."/>
            <person name="Dorofeeva L.V."/>
            <person name="Prisyazhnaya N.V."/>
            <person name="Leyn S."/>
            <person name="Zlamal J."/>
            <person name="Elan M."/>
            <person name="Osterman A.L."/>
            <person name="Nadler S."/>
            <person name="Subbotin S.A."/>
            <person name="Evtushenko L.I."/>
        </authorList>
    </citation>
    <scope>NUCLEOTIDE SEQUENCE [LARGE SCALE GENOMIC DNA]</scope>
    <source>
        <strain evidence="6">VKM Ac-2761</strain>
    </source>
</reference>
<dbReference type="PANTHER" id="PTHR22935:SF95">
    <property type="entry name" value="BETA-LACTAMASE-LIKE 1-RELATED"/>
    <property type="match status" value="1"/>
</dbReference>
<sequence>MTRRRLALAATAAAVVLIGGVLLRPSAPTLSPDATGDAEIAQWLRTDVGDGARHHLVAAVVTPEGIRYGGLGADERTEVEIGSVTKTMTALLLAQSAAAGTVALDDRAADYAEVGDFPGTLAQLASHRSGLPRIPTGVGEIASTVLAQLRGTDPYAGWSAADTLRHAAEADLGAEEVAYSNLGAAVLGQTLARAEGRDYADLLRERVLDPLGMTDSSVPVTADALAPDAPTGYTASGRSVAPWTLAGYAPAGGVRSTAADMARYAQALLTDDPALGVAGSTVLEPRFDAGDGNRIGLSWYTSDAAGGGSTTWHNGGTAGYSTMLVMDRDRGVAVFVNGDTASSVDELGVTLLQRVLEEES</sequence>
<reference evidence="4" key="2">
    <citation type="submission" date="2019-12" db="EMBL/GenBank/DDBJ databases">
        <title>Complete and Draft Genome Sequences of New Strains and Members of Some Known Species of the Genus Rathayibacter isolated from Plants.</title>
        <authorList>
            <person name="Tarlachkov S.V."/>
            <person name="Starodumova I.P."/>
            <person name="Dorofeeva L.V."/>
            <person name="Prisyazhnaya N.V."/>
            <person name="Leyn S.A."/>
            <person name="Zlamal J.E."/>
            <person name="Elane M.L."/>
            <person name="Osterman A.L."/>
            <person name="Nadler S.A."/>
            <person name="Subbotin S.A."/>
            <person name="Evtushenko L.I."/>
        </authorList>
    </citation>
    <scope>NUCLEOTIDE SEQUENCE</scope>
    <source>
        <strain evidence="4">VKM Ac-2761</strain>
    </source>
</reference>
<dbReference type="Pfam" id="PF00144">
    <property type="entry name" value="Beta-lactamase"/>
    <property type="match status" value="1"/>
</dbReference>
<dbReference type="EMBL" id="LIIN01000042">
    <property type="protein sequence ID" value="KZX21375.1"/>
    <property type="molecule type" value="Genomic_DNA"/>
</dbReference>
<proteinExistence type="inferred from homology"/>
<comment type="similarity">
    <text evidence="1">Belongs to the beta-lactamase family.</text>
</comment>
<dbReference type="Proteomes" id="UP000076717">
    <property type="component" value="Unassembled WGS sequence"/>
</dbReference>
<dbReference type="SUPFAM" id="SSF56601">
    <property type="entry name" value="beta-lactamase/transpeptidase-like"/>
    <property type="match status" value="1"/>
</dbReference>
<keyword evidence="3" id="KW-0378">Hydrolase</keyword>
<dbReference type="InterPro" id="IPR001466">
    <property type="entry name" value="Beta-lactam-related"/>
</dbReference>
<dbReference type="InterPro" id="IPR012338">
    <property type="entry name" value="Beta-lactam/transpept-like"/>
</dbReference>
<evidence type="ECO:0000313" key="6">
    <source>
        <dbReference type="Proteomes" id="UP000465031"/>
    </source>
</evidence>
<dbReference type="Gene3D" id="3.40.710.10">
    <property type="entry name" value="DD-peptidase/beta-lactamase superfamily"/>
    <property type="match status" value="1"/>
</dbReference>
<dbReference type="GO" id="GO:0004180">
    <property type="term" value="F:carboxypeptidase activity"/>
    <property type="evidence" value="ECO:0007669"/>
    <property type="project" value="UniProtKB-KW"/>
</dbReference>
<dbReference type="OrthoDB" id="3171327at2"/>
<dbReference type="InterPro" id="IPR051478">
    <property type="entry name" value="Beta-lactamase-like_AB/R"/>
</dbReference>
<name>A0A166HZ44_9MICO</name>
<organism evidence="3 5">
    <name type="scientific">Rathayibacter tanaceti</name>
    <dbReference type="NCBI Taxonomy" id="1671680"/>
    <lineage>
        <taxon>Bacteria</taxon>
        <taxon>Bacillati</taxon>
        <taxon>Actinomycetota</taxon>
        <taxon>Actinomycetes</taxon>
        <taxon>Micrococcales</taxon>
        <taxon>Microbacteriaceae</taxon>
        <taxon>Rathayibacter</taxon>
    </lineage>
</organism>
<evidence type="ECO:0000259" key="2">
    <source>
        <dbReference type="Pfam" id="PF00144"/>
    </source>
</evidence>
<dbReference type="EMBL" id="CP047186">
    <property type="protein sequence ID" value="QHC54375.1"/>
    <property type="molecule type" value="Genomic_DNA"/>
</dbReference>
<evidence type="ECO:0000313" key="4">
    <source>
        <dbReference type="EMBL" id="QHC54375.1"/>
    </source>
</evidence>
<feature type="domain" description="Beta-lactamase-related" evidence="2">
    <location>
        <begin position="41"/>
        <end position="336"/>
    </location>
</feature>
<evidence type="ECO:0000313" key="5">
    <source>
        <dbReference type="Proteomes" id="UP000076717"/>
    </source>
</evidence>
<dbReference type="PANTHER" id="PTHR22935">
    <property type="entry name" value="PENICILLIN-BINDING PROTEIN"/>
    <property type="match status" value="1"/>
</dbReference>
<keyword evidence="5" id="KW-1185">Reference proteome</keyword>
<accession>A0A166HZ44</accession>
<dbReference type="AlphaFoldDB" id="A0A166HZ44"/>